<keyword evidence="1" id="KW-0472">Membrane</keyword>
<evidence type="ECO:0000313" key="3">
    <source>
        <dbReference type="Proteomes" id="UP001175271"/>
    </source>
</evidence>
<keyword evidence="3" id="KW-1185">Reference proteome</keyword>
<dbReference type="PANTHER" id="PTHR34851">
    <property type="entry name" value="PROTEIN CBG05235-RELATED"/>
    <property type="match status" value="1"/>
</dbReference>
<dbReference type="PANTHER" id="PTHR34851:SF5">
    <property type="entry name" value="MARVEL DOMAIN-CONTAINING PROTEIN"/>
    <property type="match status" value="1"/>
</dbReference>
<name>A0AA39HJ30_9BILA</name>
<feature type="transmembrane region" description="Helical" evidence="1">
    <location>
        <begin position="23"/>
        <end position="42"/>
    </location>
</feature>
<dbReference type="Pfam" id="PF25093">
    <property type="entry name" value="DUF7807"/>
    <property type="match status" value="1"/>
</dbReference>
<protein>
    <submittedName>
        <fullName evidence="2">Uncharacterized protein</fullName>
    </submittedName>
</protein>
<accession>A0AA39HJ30</accession>
<reference evidence="2" key="1">
    <citation type="submission" date="2023-06" db="EMBL/GenBank/DDBJ databases">
        <title>Genomic analysis of the entomopathogenic nematode Steinernema hermaphroditum.</title>
        <authorList>
            <person name="Schwarz E.M."/>
            <person name="Heppert J.K."/>
            <person name="Baniya A."/>
            <person name="Schwartz H.T."/>
            <person name="Tan C.-H."/>
            <person name="Antoshechkin I."/>
            <person name="Sternberg P.W."/>
            <person name="Goodrich-Blair H."/>
            <person name="Dillman A.R."/>
        </authorList>
    </citation>
    <scope>NUCLEOTIDE SEQUENCE</scope>
    <source>
        <strain evidence="2">PS9179</strain>
        <tissue evidence="2">Whole animal</tissue>
    </source>
</reference>
<dbReference type="EMBL" id="JAUCMV010000004">
    <property type="protein sequence ID" value="KAK0405522.1"/>
    <property type="molecule type" value="Genomic_DNA"/>
</dbReference>
<feature type="transmembrane region" description="Helical" evidence="1">
    <location>
        <begin position="134"/>
        <end position="157"/>
    </location>
</feature>
<sequence>MDTYYNPEFQCCCGSMHVKTGTLVIAVLSFITGIFSVIYTLAAPGESLSFAIFSASTSIIEVVFACLVFHGLKTGKAKMLMPFMVYQVFNLFQIVVLFIISFIGIFYAQFIIDHFGDYFRIDLDPKDKAHEVEIIRIAMIVMVVGCLFAFFICLWFLRVVQKCYRFLLAQCGASASFMNV</sequence>
<dbReference type="Proteomes" id="UP001175271">
    <property type="component" value="Unassembled WGS sequence"/>
</dbReference>
<dbReference type="AlphaFoldDB" id="A0AA39HJ30"/>
<keyword evidence="1" id="KW-1133">Transmembrane helix</keyword>
<comment type="caution">
    <text evidence="2">The sequence shown here is derived from an EMBL/GenBank/DDBJ whole genome shotgun (WGS) entry which is preliminary data.</text>
</comment>
<evidence type="ECO:0000256" key="1">
    <source>
        <dbReference type="SAM" id="Phobius"/>
    </source>
</evidence>
<feature type="transmembrane region" description="Helical" evidence="1">
    <location>
        <begin position="84"/>
        <end position="112"/>
    </location>
</feature>
<organism evidence="2 3">
    <name type="scientific">Steinernema hermaphroditum</name>
    <dbReference type="NCBI Taxonomy" id="289476"/>
    <lineage>
        <taxon>Eukaryota</taxon>
        <taxon>Metazoa</taxon>
        <taxon>Ecdysozoa</taxon>
        <taxon>Nematoda</taxon>
        <taxon>Chromadorea</taxon>
        <taxon>Rhabditida</taxon>
        <taxon>Tylenchina</taxon>
        <taxon>Panagrolaimomorpha</taxon>
        <taxon>Strongyloidoidea</taxon>
        <taxon>Steinernematidae</taxon>
        <taxon>Steinernema</taxon>
    </lineage>
</organism>
<dbReference type="InterPro" id="IPR056709">
    <property type="entry name" value="DUF7807"/>
</dbReference>
<keyword evidence="1" id="KW-0812">Transmembrane</keyword>
<evidence type="ECO:0000313" key="2">
    <source>
        <dbReference type="EMBL" id="KAK0405522.1"/>
    </source>
</evidence>
<feature type="transmembrane region" description="Helical" evidence="1">
    <location>
        <begin position="48"/>
        <end position="72"/>
    </location>
</feature>
<proteinExistence type="predicted"/>
<gene>
    <name evidence="2" type="ORF">QR680_018037</name>
</gene>